<dbReference type="PROSITE" id="PS50082">
    <property type="entry name" value="WD_REPEATS_2"/>
    <property type="match status" value="1"/>
</dbReference>
<dbReference type="InterPro" id="IPR017441">
    <property type="entry name" value="Protein_kinase_ATP_BS"/>
</dbReference>
<keyword evidence="4 8" id="KW-0547">Nucleotide-binding</keyword>
<dbReference type="GO" id="GO:0016301">
    <property type="term" value="F:kinase activity"/>
    <property type="evidence" value="ECO:0007669"/>
    <property type="project" value="UniProtKB-KW"/>
</dbReference>
<dbReference type="CDD" id="cd14014">
    <property type="entry name" value="STKc_PknB_like"/>
    <property type="match status" value="1"/>
</dbReference>
<evidence type="ECO:0000256" key="8">
    <source>
        <dbReference type="PROSITE-ProRule" id="PRU10141"/>
    </source>
</evidence>
<dbReference type="InterPro" id="IPR015943">
    <property type="entry name" value="WD40/YVTN_repeat-like_dom_sf"/>
</dbReference>
<organism evidence="10 11">
    <name type="scientific">Actinocorallia longicatena</name>
    <dbReference type="NCBI Taxonomy" id="111803"/>
    <lineage>
        <taxon>Bacteria</taxon>
        <taxon>Bacillati</taxon>
        <taxon>Actinomycetota</taxon>
        <taxon>Actinomycetes</taxon>
        <taxon>Streptosporangiales</taxon>
        <taxon>Thermomonosporaceae</taxon>
        <taxon>Actinocorallia</taxon>
    </lineage>
</organism>
<feature type="repeat" description="WD" evidence="7">
    <location>
        <begin position="342"/>
        <end position="385"/>
    </location>
</feature>
<evidence type="ECO:0000256" key="7">
    <source>
        <dbReference type="PROSITE-ProRule" id="PRU00221"/>
    </source>
</evidence>
<gene>
    <name evidence="10" type="ORF">GCM10010468_75930</name>
</gene>
<dbReference type="SUPFAM" id="SSF56112">
    <property type="entry name" value="Protein kinase-like (PK-like)"/>
    <property type="match status" value="1"/>
</dbReference>
<evidence type="ECO:0000256" key="3">
    <source>
        <dbReference type="ARBA" id="ARBA00022737"/>
    </source>
</evidence>
<reference evidence="11" key="1">
    <citation type="journal article" date="2019" name="Int. J. Syst. Evol. Microbiol.">
        <title>The Global Catalogue of Microorganisms (GCM) 10K type strain sequencing project: providing services to taxonomists for standard genome sequencing and annotation.</title>
        <authorList>
            <consortium name="The Broad Institute Genomics Platform"/>
            <consortium name="The Broad Institute Genome Sequencing Center for Infectious Disease"/>
            <person name="Wu L."/>
            <person name="Ma J."/>
        </authorList>
    </citation>
    <scope>NUCLEOTIDE SEQUENCE [LARGE SCALE GENOMIC DNA]</scope>
    <source>
        <strain evidence="11">JCM 9377</strain>
    </source>
</reference>
<keyword evidence="6 8" id="KW-0067">ATP-binding</keyword>
<dbReference type="Proteomes" id="UP001501237">
    <property type="component" value="Unassembled WGS sequence"/>
</dbReference>
<comment type="caution">
    <text evidence="10">The sequence shown here is derived from an EMBL/GenBank/DDBJ whole genome shotgun (WGS) entry which is preliminary data.</text>
</comment>
<evidence type="ECO:0000313" key="11">
    <source>
        <dbReference type="Proteomes" id="UP001501237"/>
    </source>
</evidence>
<dbReference type="Gene3D" id="2.130.10.10">
    <property type="entry name" value="YVTN repeat-like/Quinoprotein amine dehydrogenase"/>
    <property type="match status" value="2"/>
</dbReference>
<evidence type="ECO:0000256" key="6">
    <source>
        <dbReference type="ARBA" id="ARBA00022840"/>
    </source>
</evidence>
<evidence type="ECO:0000256" key="1">
    <source>
        <dbReference type="ARBA" id="ARBA00022574"/>
    </source>
</evidence>
<evidence type="ECO:0000256" key="4">
    <source>
        <dbReference type="ARBA" id="ARBA00022741"/>
    </source>
</evidence>
<sequence>MGERPRMIGPYRVERLLGSGGMGVVYAAVEPGTGRLAAVKVIRPEWAAEPALRARLRREAAAAGRVPRSCTAAVLGADLDGDPPYIATELISGPTLDVRVLEEGPVRGDALVSLATGVAVALRAVHGCGVLHRDLKPPNIILSPAGPRVIDFGIARIDDAETRLTKVGGLIGTPAYMAPEQFLAGPELTKAADVFAWAGVVVYAATGLPPFGSGAGMRERILGEDPVLPALPGVLPGLVRRAFSKDPADRPTAAELVDALTRDSVPAGKVVRQAAIAPERRVRVASDLRPKGGPRPLARTSVVAAAVLVPMLLAASWLSGALRGVTGGDAPEKKTPLPGLPLLGHDEAVLAVAVTTLKGRPVAVSGGYDDALRVWDLTTRTQVQHVRYADDIRVITTGSLRGRPIAVAGVTAGDRGRFGLGSLGTALCAFDLATGEEVLKRLFGRATRAVAMDSRAIYHSGVRGTISSDPRGIERADLKEGRALPGLDVPTHYVEGLQTTTVDGRAVVVSLEERDGGNRVRVLDAGSLDVLRTIKAPAYSRELRVGRAGGRTIAVVSHDRGVLFWDLTRGRRIVDVPVPQSATGGPALAVGALEGRPVVVTGPIGGALVVRDLATGGELRTVPIGPLAPTALAMAEVGGGPVVIAGGGGPADRRLRVLPL</sequence>
<dbReference type="PROSITE" id="PS50294">
    <property type="entry name" value="WD_REPEATS_REGION"/>
    <property type="match status" value="1"/>
</dbReference>
<evidence type="ECO:0000256" key="5">
    <source>
        <dbReference type="ARBA" id="ARBA00022777"/>
    </source>
</evidence>
<dbReference type="PROSITE" id="PS00108">
    <property type="entry name" value="PROTEIN_KINASE_ST"/>
    <property type="match status" value="1"/>
</dbReference>
<keyword evidence="11" id="KW-1185">Reference proteome</keyword>
<keyword evidence="1 7" id="KW-0853">WD repeat</keyword>
<proteinExistence type="predicted"/>
<dbReference type="PROSITE" id="PS50011">
    <property type="entry name" value="PROTEIN_KINASE_DOM"/>
    <property type="match status" value="1"/>
</dbReference>
<evidence type="ECO:0000313" key="10">
    <source>
        <dbReference type="EMBL" id="GAA3239640.1"/>
    </source>
</evidence>
<dbReference type="InterPro" id="IPR019775">
    <property type="entry name" value="WD40_repeat_CS"/>
</dbReference>
<dbReference type="InterPro" id="IPR000719">
    <property type="entry name" value="Prot_kinase_dom"/>
</dbReference>
<keyword evidence="5 10" id="KW-0418">Kinase</keyword>
<dbReference type="RefSeq" id="WP_344838664.1">
    <property type="nucleotide sequence ID" value="NZ_BAAAUV010000038.1"/>
</dbReference>
<accession>A0ABP6QMP5</accession>
<dbReference type="SUPFAM" id="SSF50998">
    <property type="entry name" value="Quinoprotein alcohol dehydrogenase-like"/>
    <property type="match status" value="1"/>
</dbReference>
<protein>
    <submittedName>
        <fullName evidence="10">Serine/threonine-protein kinase</fullName>
    </submittedName>
</protein>
<dbReference type="PANTHER" id="PTHR43289">
    <property type="entry name" value="MITOGEN-ACTIVATED PROTEIN KINASE KINASE KINASE 20-RELATED"/>
    <property type="match status" value="1"/>
</dbReference>
<evidence type="ECO:0000259" key="9">
    <source>
        <dbReference type="PROSITE" id="PS50011"/>
    </source>
</evidence>
<dbReference type="Pfam" id="PF00069">
    <property type="entry name" value="Pkinase"/>
    <property type="match status" value="1"/>
</dbReference>
<evidence type="ECO:0000256" key="2">
    <source>
        <dbReference type="ARBA" id="ARBA00022679"/>
    </source>
</evidence>
<keyword evidence="3" id="KW-0677">Repeat</keyword>
<dbReference type="InterPro" id="IPR001680">
    <property type="entry name" value="WD40_rpt"/>
</dbReference>
<feature type="domain" description="Protein kinase" evidence="9">
    <location>
        <begin position="11"/>
        <end position="265"/>
    </location>
</feature>
<dbReference type="InterPro" id="IPR011047">
    <property type="entry name" value="Quinoprotein_ADH-like_sf"/>
</dbReference>
<feature type="binding site" evidence="8">
    <location>
        <position position="40"/>
    </location>
    <ligand>
        <name>ATP</name>
        <dbReference type="ChEBI" id="CHEBI:30616"/>
    </ligand>
</feature>
<dbReference type="InterPro" id="IPR011009">
    <property type="entry name" value="Kinase-like_dom_sf"/>
</dbReference>
<dbReference type="Gene3D" id="3.30.200.20">
    <property type="entry name" value="Phosphorylase Kinase, domain 1"/>
    <property type="match status" value="1"/>
</dbReference>
<name>A0ABP6QMP5_9ACTN</name>
<dbReference type="Gene3D" id="1.10.510.10">
    <property type="entry name" value="Transferase(Phosphotransferase) domain 1"/>
    <property type="match status" value="1"/>
</dbReference>
<dbReference type="InterPro" id="IPR008271">
    <property type="entry name" value="Ser/Thr_kinase_AS"/>
</dbReference>
<dbReference type="PANTHER" id="PTHR43289:SF34">
    <property type="entry name" value="SERINE_THREONINE-PROTEIN KINASE YBDM-RELATED"/>
    <property type="match status" value="1"/>
</dbReference>
<dbReference type="EMBL" id="BAAAUV010000038">
    <property type="protein sequence ID" value="GAA3239640.1"/>
    <property type="molecule type" value="Genomic_DNA"/>
</dbReference>
<dbReference type="PROSITE" id="PS00678">
    <property type="entry name" value="WD_REPEATS_1"/>
    <property type="match status" value="1"/>
</dbReference>
<dbReference type="PROSITE" id="PS00107">
    <property type="entry name" value="PROTEIN_KINASE_ATP"/>
    <property type="match status" value="1"/>
</dbReference>
<keyword evidence="2" id="KW-0808">Transferase</keyword>
<dbReference type="SMART" id="SM00220">
    <property type="entry name" value="S_TKc"/>
    <property type="match status" value="1"/>
</dbReference>